<reference evidence="2 3" key="1">
    <citation type="journal article" date="2013" name="PLoS Genet.">
        <title>Comparative genome structure, secondary metabolite, and effector coding capacity across Cochliobolus pathogens.</title>
        <authorList>
            <person name="Condon B.J."/>
            <person name="Leng Y."/>
            <person name="Wu D."/>
            <person name="Bushley K.E."/>
            <person name="Ohm R.A."/>
            <person name="Otillar R."/>
            <person name="Martin J."/>
            <person name="Schackwitz W."/>
            <person name="Grimwood J."/>
            <person name="MohdZainudin N."/>
            <person name="Xue C."/>
            <person name="Wang R."/>
            <person name="Manning V.A."/>
            <person name="Dhillon B."/>
            <person name="Tu Z.J."/>
            <person name="Steffenson B.J."/>
            <person name="Salamov A."/>
            <person name="Sun H."/>
            <person name="Lowry S."/>
            <person name="LaButti K."/>
            <person name="Han J."/>
            <person name="Copeland A."/>
            <person name="Lindquist E."/>
            <person name="Barry K."/>
            <person name="Schmutz J."/>
            <person name="Baker S.E."/>
            <person name="Ciuffetti L.M."/>
            <person name="Grigoriev I.V."/>
            <person name="Zhong S."/>
            <person name="Turgeon B.G."/>
        </authorList>
    </citation>
    <scope>NUCLEOTIDE SEQUENCE [LARGE SCALE GENOMIC DNA]</scope>
    <source>
        <strain evidence="2 3">26-R-13</strain>
    </source>
</reference>
<feature type="compositionally biased region" description="Gly residues" evidence="1">
    <location>
        <begin position="29"/>
        <end position="39"/>
    </location>
</feature>
<dbReference type="RefSeq" id="XP_007710046.1">
    <property type="nucleotide sequence ID" value="XM_007711856.1"/>
</dbReference>
<dbReference type="AlphaFoldDB" id="W6YVV3"/>
<protein>
    <submittedName>
        <fullName evidence="2">Uncharacterized protein</fullName>
    </submittedName>
</protein>
<feature type="region of interest" description="Disordered" evidence="1">
    <location>
        <begin position="1"/>
        <end position="41"/>
    </location>
</feature>
<evidence type="ECO:0000313" key="3">
    <source>
        <dbReference type="Proteomes" id="UP000053841"/>
    </source>
</evidence>
<dbReference type="HOGENOM" id="CLU_1517625_0_0_1"/>
<gene>
    <name evidence="2" type="ORF">COCCADRAFT_24438</name>
</gene>
<accession>W6YVV3</accession>
<feature type="region of interest" description="Disordered" evidence="1">
    <location>
        <begin position="158"/>
        <end position="177"/>
    </location>
</feature>
<proteinExistence type="predicted"/>
<dbReference type="Proteomes" id="UP000053841">
    <property type="component" value="Unassembled WGS sequence"/>
</dbReference>
<feature type="compositionally biased region" description="Acidic residues" evidence="1">
    <location>
        <begin position="18"/>
        <end position="28"/>
    </location>
</feature>
<keyword evidence="3" id="KW-1185">Reference proteome</keyword>
<dbReference type="EMBL" id="KI964572">
    <property type="protein sequence ID" value="EUC35626.1"/>
    <property type="molecule type" value="Genomic_DNA"/>
</dbReference>
<sequence>MARGDGDDGGISSHGGVDDDNDDDDDDGGGGGGGGGGGVDSAHAGMIFRSRGSRPWLGEALWRAAPALRWATLGWAALLAVLQLQQAGVASALGSGLAPPTPEQVAFRASARRAVSERQADENGTGTLGSIEASAVHRGHARHVQGTEQPVCGLARVNRANDGAATRPQPAPSSQPS</sequence>
<dbReference type="GeneID" id="19145617"/>
<dbReference type="KEGG" id="bze:COCCADRAFT_24438"/>
<name>W6YVV3_COCC2</name>
<evidence type="ECO:0000313" key="2">
    <source>
        <dbReference type="EMBL" id="EUC35626.1"/>
    </source>
</evidence>
<organism evidence="2 3">
    <name type="scientific">Cochliobolus carbonum (strain 26-R-13)</name>
    <name type="common">Maize leaf spot fungus</name>
    <name type="synonym">Bipolaris zeicola</name>
    <dbReference type="NCBI Taxonomy" id="930089"/>
    <lineage>
        <taxon>Eukaryota</taxon>
        <taxon>Fungi</taxon>
        <taxon>Dikarya</taxon>
        <taxon>Ascomycota</taxon>
        <taxon>Pezizomycotina</taxon>
        <taxon>Dothideomycetes</taxon>
        <taxon>Pleosporomycetidae</taxon>
        <taxon>Pleosporales</taxon>
        <taxon>Pleosporineae</taxon>
        <taxon>Pleosporaceae</taxon>
        <taxon>Bipolaris</taxon>
    </lineage>
</organism>
<evidence type="ECO:0000256" key="1">
    <source>
        <dbReference type="SAM" id="MobiDB-lite"/>
    </source>
</evidence>